<dbReference type="RefSeq" id="WP_168083846.1">
    <property type="nucleotide sequence ID" value="NZ_JAAVJI010000004.1"/>
</dbReference>
<protein>
    <submittedName>
        <fullName evidence="1">Uncharacterized protein</fullName>
    </submittedName>
</protein>
<organism evidence="1 2">
    <name type="scientific">Pseudomonas quercus</name>
    <dbReference type="NCBI Taxonomy" id="2722792"/>
    <lineage>
        <taxon>Bacteria</taxon>
        <taxon>Pseudomonadati</taxon>
        <taxon>Pseudomonadota</taxon>
        <taxon>Gammaproteobacteria</taxon>
        <taxon>Pseudomonadales</taxon>
        <taxon>Pseudomonadaceae</taxon>
        <taxon>Pseudomonas</taxon>
    </lineage>
</organism>
<evidence type="ECO:0000313" key="1">
    <source>
        <dbReference type="EMBL" id="NJP01287.1"/>
    </source>
</evidence>
<name>A0ABX0YDD0_9PSED</name>
<proteinExistence type="predicted"/>
<dbReference type="EMBL" id="JAAVJI010000004">
    <property type="protein sequence ID" value="NJP01287.1"/>
    <property type="molecule type" value="Genomic_DNA"/>
</dbReference>
<dbReference type="Proteomes" id="UP000746535">
    <property type="component" value="Unassembled WGS sequence"/>
</dbReference>
<accession>A0ABX0YDD0</accession>
<comment type="caution">
    <text evidence="1">The sequence shown here is derived from an EMBL/GenBank/DDBJ whole genome shotgun (WGS) entry which is preliminary data.</text>
</comment>
<reference evidence="1 2" key="1">
    <citation type="submission" date="2020-03" db="EMBL/GenBank/DDBJ databases">
        <authorList>
            <person name="Wang L."/>
            <person name="He N."/>
            <person name="Li Y."/>
            <person name="Fang Y."/>
            <person name="Zhang F."/>
        </authorList>
    </citation>
    <scope>NUCLEOTIDE SEQUENCE [LARGE SCALE GENOMIC DNA]</scope>
    <source>
        <strain evidence="2">hsmgli-8</strain>
    </source>
</reference>
<keyword evidence="2" id="KW-1185">Reference proteome</keyword>
<gene>
    <name evidence="1" type="ORF">HBH25_10490</name>
</gene>
<evidence type="ECO:0000313" key="2">
    <source>
        <dbReference type="Proteomes" id="UP000746535"/>
    </source>
</evidence>
<sequence length="209" mass="24394">MPQGQYTDWDRDNFKFLARELFLYLTAAFIKQDRFDELGSFLSQDYYIHSNINFRQNCLSDHSIFSWHLASLEFRNRIKGFSKTSLPATLLKERSGIAGTVFSDIMQADFLLYLRSHINIINGLDSPSGTWWPDTMVYVGHYAEPFEIFLKSSSASYYERIRPLLSDLTRKQFIEIVENLVSENQLPKFGWDRLRVNELIGVNSIGKRP</sequence>